<protein>
    <submittedName>
        <fullName evidence="2">Uncharacterized protein</fullName>
    </submittedName>
</protein>
<feature type="transmembrane region" description="Helical" evidence="1">
    <location>
        <begin position="39"/>
        <end position="66"/>
    </location>
</feature>
<organism evidence="2 3">
    <name type="scientific">Lysinibacillus zambalensis</name>
    <dbReference type="NCBI Taxonomy" id="3160866"/>
    <lineage>
        <taxon>Bacteria</taxon>
        <taxon>Bacillati</taxon>
        <taxon>Bacillota</taxon>
        <taxon>Bacilli</taxon>
        <taxon>Bacillales</taxon>
        <taxon>Bacillaceae</taxon>
        <taxon>Lysinibacillus</taxon>
    </lineage>
</organism>
<keyword evidence="3" id="KW-1185">Reference proteome</keyword>
<feature type="transmembrane region" description="Helical" evidence="1">
    <location>
        <begin position="6"/>
        <end position="27"/>
    </location>
</feature>
<dbReference type="RefSeq" id="WP_349661622.1">
    <property type="nucleotide sequence ID" value="NZ_JBEGDG010000023.1"/>
</dbReference>
<gene>
    <name evidence="2" type="ORF">ABNX05_21710</name>
</gene>
<proteinExistence type="predicted"/>
<evidence type="ECO:0000313" key="2">
    <source>
        <dbReference type="EMBL" id="MEQ6357252.1"/>
    </source>
</evidence>
<evidence type="ECO:0000313" key="3">
    <source>
        <dbReference type="Proteomes" id="UP001478862"/>
    </source>
</evidence>
<name>A0ABV1MXL9_9BACI</name>
<dbReference type="Proteomes" id="UP001478862">
    <property type="component" value="Unassembled WGS sequence"/>
</dbReference>
<reference evidence="2 3" key="1">
    <citation type="submission" date="2024-06" db="EMBL/GenBank/DDBJ databases">
        <title>Lysinibacillus zambalefons sp. nov., a Novel Firmicute Isolated from the Poon Bato Zambales Hyperalkaline Spring.</title>
        <authorList>
            <person name="Aja J.A."/>
            <person name="Lazaro J.E.H."/>
            <person name="Llorin L.D."/>
            <person name="Lim K.R."/>
            <person name="Teodosio J."/>
            <person name="Dalisay D.S."/>
        </authorList>
    </citation>
    <scope>NUCLEOTIDE SEQUENCE [LARGE SCALE GENOMIC DNA]</scope>
    <source>
        <strain evidence="2 3">M3</strain>
    </source>
</reference>
<sequence>MSFYLLICILPFTLVTLLYIINIIFLSKKTLNNIKMWKTSILVVNAIALCLSTLIVLPYIVLLTIFSLGTGDEFNTEDDFNLEAATLILLSIFSFLYFFVTNIVFTVFTAKKQFHQG</sequence>
<keyword evidence="1" id="KW-1133">Transmembrane helix</keyword>
<keyword evidence="1" id="KW-0472">Membrane</keyword>
<feature type="transmembrane region" description="Helical" evidence="1">
    <location>
        <begin position="86"/>
        <end position="108"/>
    </location>
</feature>
<comment type="caution">
    <text evidence="2">The sequence shown here is derived from an EMBL/GenBank/DDBJ whole genome shotgun (WGS) entry which is preliminary data.</text>
</comment>
<dbReference type="EMBL" id="JBEGDG010000023">
    <property type="protein sequence ID" value="MEQ6357252.1"/>
    <property type="molecule type" value="Genomic_DNA"/>
</dbReference>
<evidence type="ECO:0000256" key="1">
    <source>
        <dbReference type="SAM" id="Phobius"/>
    </source>
</evidence>
<accession>A0ABV1MXL9</accession>
<keyword evidence="1" id="KW-0812">Transmembrane</keyword>